<comment type="similarity">
    <text evidence="3">Belongs to the WD repeat WDR91 family.</text>
</comment>
<dbReference type="GO" id="GO:0141039">
    <property type="term" value="F:phosphatidylinositol 3-kinase inhibitor activity"/>
    <property type="evidence" value="ECO:0007669"/>
    <property type="project" value="InterPro"/>
</dbReference>
<evidence type="ECO:0000256" key="5">
    <source>
        <dbReference type="SAM" id="MobiDB-lite"/>
    </source>
</evidence>
<dbReference type="Pfam" id="PF23138">
    <property type="entry name" value="CTLH_Armc9"/>
    <property type="match status" value="1"/>
</dbReference>
<evidence type="ECO:0000256" key="3">
    <source>
        <dbReference type="ARBA" id="ARBA00006128"/>
    </source>
</evidence>
<dbReference type="GO" id="GO:0031901">
    <property type="term" value="C:early endosome membrane"/>
    <property type="evidence" value="ECO:0007669"/>
    <property type="project" value="TreeGrafter"/>
</dbReference>
<dbReference type="InterPro" id="IPR039724">
    <property type="entry name" value="WDR91"/>
</dbReference>
<keyword evidence="4" id="KW-0967">Endosome</keyword>
<reference evidence="7" key="2">
    <citation type="submission" date="2025-09" db="UniProtKB">
        <authorList>
            <consortium name="Ensembl"/>
        </authorList>
    </citation>
    <scope>IDENTIFICATION</scope>
</reference>
<feature type="domain" description="ARMC9 CTLH-like" evidence="6">
    <location>
        <begin position="60"/>
        <end position="156"/>
    </location>
</feature>
<dbReference type="AlphaFoldDB" id="A0A8C7FQP7"/>
<evidence type="ECO:0000313" key="8">
    <source>
        <dbReference type="Proteomes" id="UP000694557"/>
    </source>
</evidence>
<feature type="region of interest" description="Disordered" evidence="5">
    <location>
        <begin position="17"/>
        <end position="38"/>
    </location>
</feature>
<proteinExistence type="inferred from homology"/>
<dbReference type="GeneTree" id="ENSGT00390000001566"/>
<protein>
    <recommendedName>
        <fullName evidence="6">ARMC9 CTLH-like domain-containing protein</fullName>
    </recommendedName>
</protein>
<dbReference type="PANTHER" id="PTHR13083:SF3">
    <property type="entry name" value="WD REPEAT-CONTAINING PROTEIN 91"/>
    <property type="match status" value="1"/>
</dbReference>
<organism evidence="7 8">
    <name type="scientific">Oncorhynchus kisutch</name>
    <name type="common">Coho salmon</name>
    <name type="synonym">Salmo kisutch</name>
    <dbReference type="NCBI Taxonomy" id="8019"/>
    <lineage>
        <taxon>Eukaryota</taxon>
        <taxon>Metazoa</taxon>
        <taxon>Chordata</taxon>
        <taxon>Craniata</taxon>
        <taxon>Vertebrata</taxon>
        <taxon>Euteleostomi</taxon>
        <taxon>Actinopterygii</taxon>
        <taxon>Neopterygii</taxon>
        <taxon>Teleostei</taxon>
        <taxon>Protacanthopterygii</taxon>
        <taxon>Salmoniformes</taxon>
        <taxon>Salmonidae</taxon>
        <taxon>Salmoninae</taxon>
        <taxon>Oncorhynchus</taxon>
    </lineage>
</organism>
<dbReference type="PANTHER" id="PTHR13083">
    <property type="entry name" value="WD REPEAT-CONTAINING PROTEIN 91"/>
    <property type="match status" value="1"/>
</dbReference>
<evidence type="ECO:0000256" key="2">
    <source>
        <dbReference type="ARBA" id="ARBA00004603"/>
    </source>
</evidence>
<sequence length="253" mass="29088">MFAHECVSQSTLCVASTGGEKDGVRRGQRSKRTDEHHLNSEMKADKVKGFRVDKIVDRLQLFIHNFDLNGLKDYWGYLDQRLFCRLEDIFRPEVTKLQTSLFRYYFVYGVQLKNHEKTQELSQRQAQELQGQSEWRDWFILPFITCPRAGDRFKSTHNWPSVVRVREGLAGRDILVTSDSCGGPGAVHTKQVTRCTVFPPTHWCGWLPGWKQCGLVGLCIGGRMTLDLRLSRAHTGVVAMRQDSNYLDTTNTF</sequence>
<dbReference type="GO" id="GO:0031902">
    <property type="term" value="C:late endosome membrane"/>
    <property type="evidence" value="ECO:0007669"/>
    <property type="project" value="TreeGrafter"/>
</dbReference>
<evidence type="ECO:0000313" key="7">
    <source>
        <dbReference type="Ensembl" id="ENSOKIP00005031914.1"/>
    </source>
</evidence>
<comment type="subcellular location">
    <subcellularLocation>
        <location evidence="1">Early endosome</location>
    </subcellularLocation>
    <subcellularLocation>
        <location evidence="2">Late endosome</location>
    </subcellularLocation>
</comment>
<dbReference type="InterPro" id="IPR056327">
    <property type="entry name" value="ARMC9_CTLH-like_dom"/>
</dbReference>
<feature type="compositionally biased region" description="Basic and acidic residues" evidence="5">
    <location>
        <begin position="19"/>
        <end position="38"/>
    </location>
</feature>
<evidence type="ECO:0000259" key="6">
    <source>
        <dbReference type="Pfam" id="PF23138"/>
    </source>
</evidence>
<keyword evidence="8" id="KW-1185">Reference proteome</keyword>
<evidence type="ECO:0000256" key="4">
    <source>
        <dbReference type="ARBA" id="ARBA00022753"/>
    </source>
</evidence>
<dbReference type="GO" id="GO:0051898">
    <property type="term" value="P:negative regulation of phosphatidylinositol 3-kinase/protein kinase B signal transduction"/>
    <property type="evidence" value="ECO:0007669"/>
    <property type="project" value="InterPro"/>
</dbReference>
<dbReference type="GO" id="GO:0045022">
    <property type="term" value="P:early endosome to late endosome transport"/>
    <property type="evidence" value="ECO:0007669"/>
    <property type="project" value="InterPro"/>
</dbReference>
<name>A0A8C7FQP7_ONCKI</name>
<dbReference type="Ensembl" id="ENSOKIT00005033722.1">
    <property type="protein sequence ID" value="ENSOKIP00005031914.1"/>
    <property type="gene ID" value="ENSOKIG00005013702.1"/>
</dbReference>
<evidence type="ECO:0000256" key="1">
    <source>
        <dbReference type="ARBA" id="ARBA00004412"/>
    </source>
</evidence>
<accession>A0A8C7FQP7</accession>
<reference evidence="7" key="1">
    <citation type="submission" date="2025-08" db="UniProtKB">
        <authorList>
            <consortium name="Ensembl"/>
        </authorList>
    </citation>
    <scope>IDENTIFICATION</scope>
</reference>
<dbReference type="Proteomes" id="UP000694557">
    <property type="component" value="Unassembled WGS sequence"/>
</dbReference>